<keyword evidence="2" id="KW-1185">Reference proteome</keyword>
<dbReference type="Proteomes" id="UP001642487">
    <property type="component" value="Chromosome 3"/>
</dbReference>
<proteinExistence type="predicted"/>
<organism evidence="1 2">
    <name type="scientific">Citrullus colocynthis</name>
    <name type="common">colocynth</name>
    <dbReference type="NCBI Taxonomy" id="252529"/>
    <lineage>
        <taxon>Eukaryota</taxon>
        <taxon>Viridiplantae</taxon>
        <taxon>Streptophyta</taxon>
        <taxon>Embryophyta</taxon>
        <taxon>Tracheophyta</taxon>
        <taxon>Spermatophyta</taxon>
        <taxon>Magnoliopsida</taxon>
        <taxon>eudicotyledons</taxon>
        <taxon>Gunneridae</taxon>
        <taxon>Pentapetalae</taxon>
        <taxon>rosids</taxon>
        <taxon>fabids</taxon>
        <taxon>Cucurbitales</taxon>
        <taxon>Cucurbitaceae</taxon>
        <taxon>Benincaseae</taxon>
        <taxon>Citrullus</taxon>
    </lineage>
</organism>
<gene>
    <name evidence="1" type="ORF">CITCOLO1_LOCUS9837</name>
</gene>
<evidence type="ECO:0000313" key="1">
    <source>
        <dbReference type="EMBL" id="CAK9317886.1"/>
    </source>
</evidence>
<protein>
    <submittedName>
        <fullName evidence="1">Uncharacterized protein</fullName>
    </submittedName>
</protein>
<feature type="non-terminal residue" evidence="1">
    <location>
        <position position="1"/>
    </location>
</feature>
<reference evidence="1 2" key="1">
    <citation type="submission" date="2024-03" db="EMBL/GenBank/DDBJ databases">
        <authorList>
            <person name="Gkanogiannis A."/>
            <person name="Becerra Lopez-Lavalle L."/>
        </authorList>
    </citation>
    <scope>NUCLEOTIDE SEQUENCE [LARGE SCALE GENOMIC DNA]</scope>
</reference>
<evidence type="ECO:0000313" key="2">
    <source>
        <dbReference type="Proteomes" id="UP001642487"/>
    </source>
</evidence>
<dbReference type="EMBL" id="OZ021737">
    <property type="protein sequence ID" value="CAK9317886.1"/>
    <property type="molecule type" value="Genomic_DNA"/>
</dbReference>
<name>A0ABP0YFM1_9ROSI</name>
<accession>A0ABP0YFM1</accession>
<sequence length="78" mass="8827">FGKEVVISVCFTIVVILKSKSLTRVAFIIKLQSMSESQSIYTDAGNRSSCRLWELQKEFTRMHSGPTCFTGFAMNSRK</sequence>